<feature type="compositionally biased region" description="Basic and acidic residues" evidence="1">
    <location>
        <begin position="33"/>
        <end position="47"/>
    </location>
</feature>
<feature type="compositionally biased region" description="Basic and acidic residues" evidence="1">
    <location>
        <begin position="71"/>
        <end position="84"/>
    </location>
</feature>
<evidence type="ECO:0000256" key="1">
    <source>
        <dbReference type="SAM" id="MobiDB-lite"/>
    </source>
</evidence>
<feature type="region of interest" description="Disordered" evidence="1">
    <location>
        <begin position="23"/>
        <end position="84"/>
    </location>
</feature>
<accession>A0ABQ9W2P8</accession>
<proteinExistence type="predicted"/>
<keyword evidence="3" id="KW-1185">Reference proteome</keyword>
<evidence type="ECO:0000313" key="3">
    <source>
        <dbReference type="Proteomes" id="UP001266305"/>
    </source>
</evidence>
<feature type="non-terminal residue" evidence="2">
    <location>
        <position position="84"/>
    </location>
</feature>
<protein>
    <submittedName>
        <fullName evidence="2">Uncharacterized protein</fullName>
    </submittedName>
</protein>
<gene>
    <name evidence="2" type="ORF">P7K49_008918</name>
</gene>
<dbReference type="EMBL" id="JASSZA010000004">
    <property type="protein sequence ID" value="KAK2114652.1"/>
    <property type="molecule type" value="Genomic_DNA"/>
</dbReference>
<reference evidence="2 3" key="1">
    <citation type="submission" date="2023-05" db="EMBL/GenBank/DDBJ databases">
        <title>B98-5 Cell Line De Novo Hybrid Assembly: An Optical Mapping Approach.</title>
        <authorList>
            <person name="Kananen K."/>
            <person name="Auerbach J.A."/>
            <person name="Kautto E."/>
            <person name="Blachly J.S."/>
        </authorList>
    </citation>
    <scope>NUCLEOTIDE SEQUENCE [LARGE SCALE GENOMIC DNA]</scope>
    <source>
        <strain evidence="2">B95-8</strain>
        <tissue evidence="2">Cell line</tissue>
    </source>
</reference>
<evidence type="ECO:0000313" key="2">
    <source>
        <dbReference type="EMBL" id="KAK2114652.1"/>
    </source>
</evidence>
<organism evidence="2 3">
    <name type="scientific">Saguinus oedipus</name>
    <name type="common">Cotton-top tamarin</name>
    <name type="synonym">Oedipomidas oedipus</name>
    <dbReference type="NCBI Taxonomy" id="9490"/>
    <lineage>
        <taxon>Eukaryota</taxon>
        <taxon>Metazoa</taxon>
        <taxon>Chordata</taxon>
        <taxon>Craniata</taxon>
        <taxon>Vertebrata</taxon>
        <taxon>Euteleostomi</taxon>
        <taxon>Mammalia</taxon>
        <taxon>Eutheria</taxon>
        <taxon>Euarchontoglires</taxon>
        <taxon>Primates</taxon>
        <taxon>Haplorrhini</taxon>
        <taxon>Platyrrhini</taxon>
        <taxon>Cebidae</taxon>
        <taxon>Callitrichinae</taxon>
        <taxon>Saguinus</taxon>
    </lineage>
</organism>
<sequence length="84" mass="9587">MPAECAEYPEEGTVTFRSRQHWGCTTHSHRPPGRAETEPQRADDKVCRAGAHSASRQLSIRHHKGTAPPTTHHEHQARWMRIEV</sequence>
<comment type="caution">
    <text evidence="2">The sequence shown here is derived from an EMBL/GenBank/DDBJ whole genome shotgun (WGS) entry which is preliminary data.</text>
</comment>
<name>A0ABQ9W2P8_SAGOE</name>
<dbReference type="Proteomes" id="UP001266305">
    <property type="component" value="Unassembled WGS sequence"/>
</dbReference>